<dbReference type="GO" id="GO:0019303">
    <property type="term" value="P:D-ribose catabolic process"/>
    <property type="evidence" value="ECO:0007669"/>
    <property type="project" value="UniProtKB-UniRule"/>
</dbReference>
<dbReference type="SUPFAM" id="SSF102546">
    <property type="entry name" value="RbsD-like"/>
    <property type="match status" value="1"/>
</dbReference>
<dbReference type="AlphaFoldDB" id="A0A0M0KR74"/>
<evidence type="ECO:0000256" key="3">
    <source>
        <dbReference type="ARBA" id="ARBA00022490"/>
    </source>
</evidence>
<evidence type="ECO:0000313" key="7">
    <source>
        <dbReference type="EMBL" id="KOO41097.1"/>
    </source>
</evidence>
<dbReference type="EC" id="5.4.99.62" evidence="2 6"/>
<evidence type="ECO:0000256" key="6">
    <source>
        <dbReference type="HAMAP-Rule" id="MF_01661"/>
    </source>
</evidence>
<evidence type="ECO:0000256" key="5">
    <source>
        <dbReference type="ARBA" id="ARBA00023277"/>
    </source>
</evidence>
<feature type="binding site" evidence="6">
    <location>
        <position position="96"/>
    </location>
    <ligand>
        <name>substrate</name>
    </ligand>
</feature>
<evidence type="ECO:0000313" key="8">
    <source>
        <dbReference type="Proteomes" id="UP000037558"/>
    </source>
</evidence>
<dbReference type="GO" id="GO:0062193">
    <property type="term" value="F:D-ribose pyranase activity"/>
    <property type="evidence" value="ECO:0007669"/>
    <property type="project" value="UniProtKB-EC"/>
</dbReference>
<comment type="subunit">
    <text evidence="6">Homodecamer.</text>
</comment>
<dbReference type="InterPro" id="IPR023750">
    <property type="entry name" value="RbsD-like_sf"/>
</dbReference>
<keyword evidence="3 6" id="KW-0963">Cytoplasm</keyword>
<feature type="binding site" evidence="6">
    <location>
        <begin position="118"/>
        <end position="120"/>
    </location>
    <ligand>
        <name>substrate</name>
    </ligand>
</feature>
<organism evidence="7 8">
    <name type="scientific">Priestia koreensis</name>
    <dbReference type="NCBI Taxonomy" id="284581"/>
    <lineage>
        <taxon>Bacteria</taxon>
        <taxon>Bacillati</taxon>
        <taxon>Bacillota</taxon>
        <taxon>Bacilli</taxon>
        <taxon>Bacillales</taxon>
        <taxon>Bacillaceae</taxon>
        <taxon>Priestia</taxon>
    </lineage>
</organism>
<comment type="caution">
    <text evidence="7">The sequence shown here is derived from an EMBL/GenBank/DDBJ whole genome shotgun (WGS) entry which is preliminary data.</text>
</comment>
<feature type="binding site" evidence="6">
    <location>
        <position position="28"/>
    </location>
    <ligand>
        <name>substrate</name>
    </ligand>
</feature>
<dbReference type="InterPro" id="IPR023064">
    <property type="entry name" value="D-ribose_pyranase"/>
</dbReference>
<dbReference type="EMBL" id="LILC01000030">
    <property type="protein sequence ID" value="KOO41097.1"/>
    <property type="molecule type" value="Genomic_DNA"/>
</dbReference>
<name>A0A0M0KR74_9BACI</name>
<dbReference type="OrthoDB" id="9805009at2"/>
<dbReference type="InterPro" id="IPR007721">
    <property type="entry name" value="RbsD_FucU"/>
</dbReference>
<comment type="function">
    <text evidence="6">Catalyzes the interconversion of beta-pyran and beta-furan forms of D-ribose.</text>
</comment>
<evidence type="ECO:0000256" key="1">
    <source>
        <dbReference type="ARBA" id="ARBA00000223"/>
    </source>
</evidence>
<comment type="catalytic activity">
    <reaction evidence="1 6">
        <text>beta-D-ribopyranose = beta-D-ribofuranose</text>
        <dbReference type="Rhea" id="RHEA:25432"/>
        <dbReference type="ChEBI" id="CHEBI:27476"/>
        <dbReference type="ChEBI" id="CHEBI:47002"/>
        <dbReference type="EC" id="5.4.99.62"/>
    </reaction>
</comment>
<dbReference type="GO" id="GO:0005829">
    <property type="term" value="C:cytosol"/>
    <property type="evidence" value="ECO:0007669"/>
    <property type="project" value="TreeGrafter"/>
</dbReference>
<dbReference type="HAMAP" id="MF_01661">
    <property type="entry name" value="D_rib_pyranase"/>
    <property type="match status" value="1"/>
</dbReference>
<proteinExistence type="inferred from homology"/>
<comment type="pathway">
    <text evidence="6">Carbohydrate metabolism; D-ribose degradation; D-ribose 5-phosphate from beta-D-ribopyranose: step 1/2.</text>
</comment>
<dbReference type="RefSeq" id="WP_053403079.1">
    <property type="nucleotide sequence ID" value="NZ_JAUKEN010000005.1"/>
</dbReference>
<keyword evidence="4 6" id="KW-0413">Isomerase</keyword>
<dbReference type="GO" id="GO:0016872">
    <property type="term" value="F:intramolecular lyase activity"/>
    <property type="evidence" value="ECO:0007669"/>
    <property type="project" value="UniProtKB-UniRule"/>
</dbReference>
<dbReference type="NCBIfam" id="NF008761">
    <property type="entry name" value="PRK11797.1"/>
    <property type="match status" value="1"/>
</dbReference>
<evidence type="ECO:0000256" key="4">
    <source>
        <dbReference type="ARBA" id="ARBA00023235"/>
    </source>
</evidence>
<dbReference type="STRING" id="284581.AMD01_19300"/>
<keyword evidence="5 6" id="KW-0119">Carbohydrate metabolism</keyword>
<gene>
    <name evidence="6" type="primary">rbsD</name>
    <name evidence="7" type="ORF">AMD01_19300</name>
</gene>
<dbReference type="GO" id="GO:0048029">
    <property type="term" value="F:monosaccharide binding"/>
    <property type="evidence" value="ECO:0007669"/>
    <property type="project" value="InterPro"/>
</dbReference>
<dbReference type="Pfam" id="PF05025">
    <property type="entry name" value="RbsD_FucU"/>
    <property type="match status" value="1"/>
</dbReference>
<dbReference type="PATRIC" id="fig|284581.3.peg.4243"/>
<dbReference type="UniPathway" id="UPA00916">
    <property type="reaction ID" value="UER00888"/>
</dbReference>
<dbReference type="PANTHER" id="PTHR37831">
    <property type="entry name" value="D-RIBOSE PYRANASE"/>
    <property type="match status" value="1"/>
</dbReference>
<dbReference type="Proteomes" id="UP000037558">
    <property type="component" value="Unassembled WGS sequence"/>
</dbReference>
<sequence length="129" mass="14204">MKKQGILNSHISKVLADFGHTDWIVVADAGLPIPDGVQKIDLALTLGVPRFTDVVDALVEDMVVEKAIVAEEIKKNNKSTCKYMAKGFQNIEYVSHEEFKELTKNAKAVIRTGEVTPYANCILQAGVIF</sequence>
<keyword evidence="8" id="KW-1185">Reference proteome</keyword>
<comment type="subcellular location">
    <subcellularLocation>
        <location evidence="6">Cytoplasm</location>
    </subcellularLocation>
</comment>
<feature type="active site" description="Proton donor" evidence="6">
    <location>
        <position position="20"/>
    </location>
</feature>
<evidence type="ECO:0000256" key="2">
    <source>
        <dbReference type="ARBA" id="ARBA00012862"/>
    </source>
</evidence>
<comment type="similarity">
    <text evidence="6">Belongs to the RbsD / FucU family. RbsD subfamily.</text>
</comment>
<accession>A0A0M0KR74</accession>
<dbReference type="PANTHER" id="PTHR37831:SF1">
    <property type="entry name" value="D-RIBOSE PYRANASE"/>
    <property type="match status" value="1"/>
</dbReference>
<reference evidence="8" key="1">
    <citation type="submission" date="2015-08" db="EMBL/GenBank/DDBJ databases">
        <title>Fjat-14210 dsm16467.</title>
        <authorList>
            <person name="Liu B."/>
            <person name="Wang J."/>
            <person name="Zhu Y."/>
            <person name="Liu G."/>
            <person name="Chen Q."/>
            <person name="Chen Z."/>
            <person name="Lan J."/>
            <person name="Che J."/>
            <person name="Ge C."/>
            <person name="Shi H."/>
            <person name="Pan Z."/>
            <person name="Liu X."/>
        </authorList>
    </citation>
    <scope>NUCLEOTIDE SEQUENCE [LARGE SCALE GENOMIC DNA]</scope>
    <source>
        <strain evidence="8">DSM 16467</strain>
    </source>
</reference>
<dbReference type="Gene3D" id="3.40.1650.10">
    <property type="entry name" value="RbsD-like domain"/>
    <property type="match status" value="1"/>
</dbReference>
<protein>
    <recommendedName>
        <fullName evidence="2 6">D-ribose pyranase</fullName>
        <ecNumber evidence="2 6">5.4.99.62</ecNumber>
    </recommendedName>
</protein>